<evidence type="ECO:0000256" key="3">
    <source>
        <dbReference type="ARBA" id="ARBA00022475"/>
    </source>
</evidence>
<dbReference type="Pfam" id="PF01219">
    <property type="entry name" value="DAGK_prokar"/>
    <property type="match status" value="1"/>
</dbReference>
<evidence type="ECO:0000313" key="17">
    <source>
        <dbReference type="Proteomes" id="UP001444625"/>
    </source>
</evidence>
<keyword evidence="11" id="KW-0443">Lipid metabolism</keyword>
<dbReference type="InterPro" id="IPR036945">
    <property type="entry name" value="DAGK_sf"/>
</dbReference>
<dbReference type="GO" id="GO:0016301">
    <property type="term" value="F:kinase activity"/>
    <property type="evidence" value="ECO:0007669"/>
    <property type="project" value="UniProtKB-KW"/>
</dbReference>
<feature type="transmembrane region" description="Helical" evidence="15">
    <location>
        <begin position="92"/>
        <end position="113"/>
    </location>
</feature>
<evidence type="ECO:0000256" key="6">
    <source>
        <dbReference type="ARBA" id="ARBA00022692"/>
    </source>
</evidence>
<evidence type="ECO:0000256" key="1">
    <source>
        <dbReference type="ARBA" id="ARBA00004651"/>
    </source>
</evidence>
<evidence type="ECO:0000256" key="5">
    <source>
        <dbReference type="ARBA" id="ARBA00022679"/>
    </source>
</evidence>
<keyword evidence="13" id="KW-0594">Phospholipid biosynthesis</keyword>
<comment type="subcellular location">
    <subcellularLocation>
        <location evidence="1">Cell membrane</location>
        <topology evidence="1">Multi-pass membrane protein</topology>
    </subcellularLocation>
</comment>
<gene>
    <name evidence="16" type="ORF">ABC228_02020</name>
</gene>
<sequence>MVDKKKSIGFQFAWNGLREVLKSEWNFRLHIVSMVVVIIAGLMFGITLVEWVSVVTVIGLVLTTEILNTAIEEVIDYIKPEIHPAAKKVKDIAAASVFVASMTALVVGLIIFIPRLFA</sequence>
<keyword evidence="3" id="KW-1003">Cell membrane</keyword>
<keyword evidence="8 16" id="KW-0418">Kinase</keyword>
<keyword evidence="14" id="KW-1208">Phospholipid metabolism</keyword>
<feature type="transmembrane region" description="Helical" evidence="15">
    <location>
        <begin position="27"/>
        <end position="46"/>
    </location>
</feature>
<evidence type="ECO:0000256" key="11">
    <source>
        <dbReference type="ARBA" id="ARBA00023098"/>
    </source>
</evidence>
<evidence type="ECO:0000256" key="4">
    <source>
        <dbReference type="ARBA" id="ARBA00022516"/>
    </source>
</evidence>
<dbReference type="CDD" id="cd14265">
    <property type="entry name" value="UDPK_IM_like"/>
    <property type="match status" value="1"/>
</dbReference>
<dbReference type="InterPro" id="IPR033717">
    <property type="entry name" value="UDPK"/>
</dbReference>
<keyword evidence="4" id="KW-0444">Lipid biosynthesis</keyword>
<keyword evidence="5 16" id="KW-0808">Transferase</keyword>
<comment type="similarity">
    <text evidence="2">Belongs to the bacterial diacylglycerol kinase family.</text>
</comment>
<keyword evidence="9" id="KW-0067">ATP-binding</keyword>
<dbReference type="Proteomes" id="UP001444625">
    <property type="component" value="Unassembled WGS sequence"/>
</dbReference>
<dbReference type="Gene3D" id="1.10.287.3610">
    <property type="match status" value="1"/>
</dbReference>
<proteinExistence type="inferred from homology"/>
<evidence type="ECO:0000313" key="16">
    <source>
        <dbReference type="EMBL" id="MEN2765953.1"/>
    </source>
</evidence>
<dbReference type="EC" id="2.7.1.-" evidence="16"/>
<reference evidence="16 17" key="1">
    <citation type="submission" date="2024-05" db="EMBL/GenBank/DDBJ databases">
        <authorList>
            <person name="Haq I."/>
            <person name="Ullah Z."/>
            <person name="Ahmad R."/>
            <person name="Li M."/>
            <person name="Tong Y."/>
        </authorList>
    </citation>
    <scope>NUCLEOTIDE SEQUENCE [LARGE SCALE GENOMIC DNA]</scope>
    <source>
        <strain evidence="16 17">16A2E</strain>
    </source>
</reference>
<dbReference type="EMBL" id="JBDIML010000001">
    <property type="protein sequence ID" value="MEN2765953.1"/>
    <property type="molecule type" value="Genomic_DNA"/>
</dbReference>
<evidence type="ECO:0000256" key="9">
    <source>
        <dbReference type="ARBA" id="ARBA00022840"/>
    </source>
</evidence>
<evidence type="ECO:0000256" key="12">
    <source>
        <dbReference type="ARBA" id="ARBA00023136"/>
    </source>
</evidence>
<accession>A0ABU9XCG6</accession>
<evidence type="ECO:0000256" key="2">
    <source>
        <dbReference type="ARBA" id="ARBA00005967"/>
    </source>
</evidence>
<evidence type="ECO:0000256" key="14">
    <source>
        <dbReference type="ARBA" id="ARBA00023264"/>
    </source>
</evidence>
<keyword evidence="10 15" id="KW-1133">Transmembrane helix</keyword>
<dbReference type="InterPro" id="IPR000829">
    <property type="entry name" value="DAGK"/>
</dbReference>
<dbReference type="PANTHER" id="PTHR34299">
    <property type="entry name" value="DIACYLGLYCEROL KINASE"/>
    <property type="match status" value="1"/>
</dbReference>
<protein>
    <submittedName>
        <fullName evidence="16">Diacylglycerol kinase family protein</fullName>
        <ecNumber evidence="16">2.7.1.-</ecNumber>
    </submittedName>
</protein>
<organism evidence="16 17">
    <name type="scientific">Ornithinibacillus xuwenensis</name>
    <dbReference type="NCBI Taxonomy" id="3144668"/>
    <lineage>
        <taxon>Bacteria</taxon>
        <taxon>Bacillati</taxon>
        <taxon>Bacillota</taxon>
        <taxon>Bacilli</taxon>
        <taxon>Bacillales</taxon>
        <taxon>Bacillaceae</taxon>
        <taxon>Ornithinibacillus</taxon>
    </lineage>
</organism>
<evidence type="ECO:0000256" key="8">
    <source>
        <dbReference type="ARBA" id="ARBA00022777"/>
    </source>
</evidence>
<evidence type="ECO:0000256" key="13">
    <source>
        <dbReference type="ARBA" id="ARBA00023209"/>
    </source>
</evidence>
<evidence type="ECO:0000256" key="7">
    <source>
        <dbReference type="ARBA" id="ARBA00022741"/>
    </source>
</evidence>
<comment type="caution">
    <text evidence="16">The sequence shown here is derived from an EMBL/GenBank/DDBJ whole genome shotgun (WGS) entry which is preliminary data.</text>
</comment>
<feature type="transmembrane region" description="Helical" evidence="15">
    <location>
        <begin position="52"/>
        <end position="71"/>
    </location>
</feature>
<keyword evidence="7" id="KW-0547">Nucleotide-binding</keyword>
<evidence type="ECO:0000256" key="15">
    <source>
        <dbReference type="SAM" id="Phobius"/>
    </source>
</evidence>
<evidence type="ECO:0000256" key="10">
    <source>
        <dbReference type="ARBA" id="ARBA00022989"/>
    </source>
</evidence>
<dbReference type="RefSeq" id="WP_345823421.1">
    <property type="nucleotide sequence ID" value="NZ_JBDIML010000001.1"/>
</dbReference>
<keyword evidence="12 15" id="KW-0472">Membrane</keyword>
<keyword evidence="17" id="KW-1185">Reference proteome</keyword>
<keyword evidence="6 15" id="KW-0812">Transmembrane</keyword>
<name>A0ABU9XCG6_9BACI</name>
<dbReference type="PANTHER" id="PTHR34299:SF1">
    <property type="entry name" value="DIACYLGLYCEROL KINASE"/>
    <property type="match status" value="1"/>
</dbReference>